<dbReference type="EMBL" id="KN822128">
    <property type="protein sequence ID" value="KIM55757.1"/>
    <property type="molecule type" value="Genomic_DNA"/>
</dbReference>
<organism evidence="1 2">
    <name type="scientific">Scleroderma citrinum Foug A</name>
    <dbReference type="NCBI Taxonomy" id="1036808"/>
    <lineage>
        <taxon>Eukaryota</taxon>
        <taxon>Fungi</taxon>
        <taxon>Dikarya</taxon>
        <taxon>Basidiomycota</taxon>
        <taxon>Agaricomycotina</taxon>
        <taxon>Agaricomycetes</taxon>
        <taxon>Agaricomycetidae</taxon>
        <taxon>Boletales</taxon>
        <taxon>Sclerodermatineae</taxon>
        <taxon>Sclerodermataceae</taxon>
        <taxon>Scleroderma</taxon>
    </lineage>
</organism>
<keyword evidence="2" id="KW-1185">Reference proteome</keyword>
<dbReference type="AlphaFoldDB" id="A0A0C2ZT78"/>
<evidence type="ECO:0000313" key="2">
    <source>
        <dbReference type="Proteomes" id="UP000053989"/>
    </source>
</evidence>
<reference evidence="2" key="2">
    <citation type="submission" date="2015-01" db="EMBL/GenBank/DDBJ databases">
        <title>Evolutionary Origins and Diversification of the Mycorrhizal Mutualists.</title>
        <authorList>
            <consortium name="DOE Joint Genome Institute"/>
            <consortium name="Mycorrhizal Genomics Consortium"/>
            <person name="Kohler A."/>
            <person name="Kuo A."/>
            <person name="Nagy L.G."/>
            <person name="Floudas D."/>
            <person name="Copeland A."/>
            <person name="Barry K.W."/>
            <person name="Cichocki N."/>
            <person name="Veneault-Fourrey C."/>
            <person name="LaButti K."/>
            <person name="Lindquist E.A."/>
            <person name="Lipzen A."/>
            <person name="Lundell T."/>
            <person name="Morin E."/>
            <person name="Murat C."/>
            <person name="Riley R."/>
            <person name="Ohm R."/>
            <person name="Sun H."/>
            <person name="Tunlid A."/>
            <person name="Henrissat B."/>
            <person name="Grigoriev I.V."/>
            <person name="Hibbett D.S."/>
            <person name="Martin F."/>
        </authorList>
    </citation>
    <scope>NUCLEOTIDE SEQUENCE [LARGE SCALE GENOMIC DNA]</scope>
    <source>
        <strain evidence="2">Foug A</strain>
    </source>
</reference>
<protein>
    <submittedName>
        <fullName evidence="1">Uncharacterized protein</fullName>
    </submittedName>
</protein>
<dbReference type="HOGENOM" id="CLU_2251638_0_0_1"/>
<evidence type="ECO:0000313" key="1">
    <source>
        <dbReference type="EMBL" id="KIM55757.1"/>
    </source>
</evidence>
<name>A0A0C2ZT78_9AGAM</name>
<proteinExistence type="predicted"/>
<sequence length="104" mass="11161">MDLSATIQSVSVWLHVMHVSQSVWTICAFVVPSMLPSCPSSPSLPSPAFSPSTLAVTHSSVLNALFPLSIHSKMKLRLAVSIGAFTSPYTSTWHFSTKRCAQAA</sequence>
<accession>A0A0C2ZT78</accession>
<dbReference type="Proteomes" id="UP000053989">
    <property type="component" value="Unassembled WGS sequence"/>
</dbReference>
<reference evidence="1 2" key="1">
    <citation type="submission" date="2014-04" db="EMBL/GenBank/DDBJ databases">
        <authorList>
            <consortium name="DOE Joint Genome Institute"/>
            <person name="Kuo A."/>
            <person name="Kohler A."/>
            <person name="Nagy L.G."/>
            <person name="Floudas D."/>
            <person name="Copeland A."/>
            <person name="Barry K.W."/>
            <person name="Cichocki N."/>
            <person name="Veneault-Fourrey C."/>
            <person name="LaButti K."/>
            <person name="Lindquist E.A."/>
            <person name="Lipzen A."/>
            <person name="Lundell T."/>
            <person name="Morin E."/>
            <person name="Murat C."/>
            <person name="Sun H."/>
            <person name="Tunlid A."/>
            <person name="Henrissat B."/>
            <person name="Grigoriev I.V."/>
            <person name="Hibbett D.S."/>
            <person name="Martin F."/>
            <person name="Nordberg H.P."/>
            <person name="Cantor M.N."/>
            <person name="Hua S.X."/>
        </authorList>
    </citation>
    <scope>NUCLEOTIDE SEQUENCE [LARGE SCALE GENOMIC DNA]</scope>
    <source>
        <strain evidence="1 2">Foug A</strain>
    </source>
</reference>
<gene>
    <name evidence="1" type="ORF">SCLCIDRAFT_287568</name>
</gene>
<dbReference type="InParanoid" id="A0A0C2ZT78"/>